<dbReference type="Pfam" id="PF01648">
    <property type="entry name" value="ACPS"/>
    <property type="match status" value="1"/>
</dbReference>
<reference evidence="4 6" key="1">
    <citation type="submission" date="2019-03" db="EMBL/GenBank/DDBJ databases">
        <title>Genomic Encyclopedia of Type Strains, Phase IV (KMG-IV): sequencing the most valuable type-strain genomes for metagenomic binning, comparative biology and taxonomic classification.</title>
        <authorList>
            <person name="Goeker M."/>
        </authorList>
    </citation>
    <scope>NUCLEOTIDE SEQUENCE [LARGE SCALE GENOMIC DNA]</scope>
    <source>
        <strain evidence="4 6">DSM 28140</strain>
    </source>
</reference>
<evidence type="ECO:0000313" key="6">
    <source>
        <dbReference type="Proteomes" id="UP000294619"/>
    </source>
</evidence>
<protein>
    <submittedName>
        <fullName evidence="4 5">4'-phosphopantetheinyl transferase</fullName>
    </submittedName>
</protein>
<comment type="caution">
    <text evidence="4">The sequence shown here is derived from an EMBL/GenBank/DDBJ whole genome shotgun (WGS) entry which is preliminary data.</text>
</comment>
<dbReference type="PANTHER" id="PTHR12215:SF10">
    <property type="entry name" value="L-AMINOADIPATE-SEMIALDEHYDE DEHYDROGENASE-PHOSPHOPANTETHEINYL TRANSFERASE"/>
    <property type="match status" value="1"/>
</dbReference>
<evidence type="ECO:0000256" key="2">
    <source>
        <dbReference type="ARBA" id="ARBA00022679"/>
    </source>
</evidence>
<organism evidence="4 6">
    <name type="scientific">Testudinibacter aquarius</name>
    <dbReference type="NCBI Taxonomy" id="1524974"/>
    <lineage>
        <taxon>Bacteria</taxon>
        <taxon>Pseudomonadati</taxon>
        <taxon>Pseudomonadota</taxon>
        <taxon>Gammaproteobacteria</taxon>
        <taxon>Pasteurellales</taxon>
        <taxon>Pasteurellaceae</taxon>
        <taxon>Testudinibacter</taxon>
    </lineage>
</organism>
<reference evidence="5 7" key="2">
    <citation type="submission" date="2019-05" db="EMBL/GenBank/DDBJ databases">
        <title>Pasteurellaceae isolates from reptiles.</title>
        <authorList>
            <person name="Bojesen A.M."/>
            <person name="Lund E."/>
        </authorList>
    </citation>
    <scope>NUCLEOTIDE SEQUENCE [LARGE SCALE GENOMIC DNA]</scope>
    <source>
        <strain evidence="5 7">ELNT2x</strain>
    </source>
</reference>
<dbReference type="EMBL" id="SMCP01000003">
    <property type="protein sequence ID" value="TCV88696.1"/>
    <property type="molecule type" value="Genomic_DNA"/>
</dbReference>
<accession>A0A4R3Y9U4</accession>
<dbReference type="AlphaFoldDB" id="A0A4R3Y9U4"/>
<feature type="domain" description="4'-phosphopantetheinyl transferase" evidence="3">
    <location>
        <begin position="112"/>
        <end position="174"/>
    </location>
</feature>
<dbReference type="GO" id="GO:0008897">
    <property type="term" value="F:holo-[acyl-carrier-protein] synthase activity"/>
    <property type="evidence" value="ECO:0007669"/>
    <property type="project" value="InterPro"/>
</dbReference>
<evidence type="ECO:0000259" key="3">
    <source>
        <dbReference type="Pfam" id="PF01648"/>
    </source>
</evidence>
<name>A0A4R3Y9U4_9PAST</name>
<evidence type="ECO:0000313" key="7">
    <source>
        <dbReference type="Proteomes" id="UP000305526"/>
    </source>
</evidence>
<proteinExistence type="inferred from homology"/>
<dbReference type="InterPro" id="IPR037143">
    <property type="entry name" value="4-PPantetheinyl_Trfase_dom_sf"/>
</dbReference>
<dbReference type="InterPro" id="IPR008278">
    <property type="entry name" value="4-PPantetheinyl_Trfase_dom"/>
</dbReference>
<dbReference type="Proteomes" id="UP000294619">
    <property type="component" value="Unassembled WGS sequence"/>
</dbReference>
<dbReference type="GO" id="GO:0005829">
    <property type="term" value="C:cytosol"/>
    <property type="evidence" value="ECO:0007669"/>
    <property type="project" value="TreeGrafter"/>
</dbReference>
<comment type="similarity">
    <text evidence="1">Belongs to the P-Pant transferase superfamily. Gsp/Sfp/HetI/AcpT family.</text>
</comment>
<gene>
    <name evidence="4" type="ORF">EDC16_10349</name>
    <name evidence="5" type="ORF">FHQ21_03805</name>
</gene>
<evidence type="ECO:0000313" key="4">
    <source>
        <dbReference type="EMBL" id="TCV88696.1"/>
    </source>
</evidence>
<evidence type="ECO:0000313" key="5">
    <source>
        <dbReference type="EMBL" id="TNG92683.1"/>
    </source>
</evidence>
<dbReference type="Proteomes" id="UP000305526">
    <property type="component" value="Unassembled WGS sequence"/>
</dbReference>
<dbReference type="GO" id="GO:0019878">
    <property type="term" value="P:lysine biosynthetic process via aminoadipic acid"/>
    <property type="evidence" value="ECO:0007669"/>
    <property type="project" value="TreeGrafter"/>
</dbReference>
<keyword evidence="7" id="KW-1185">Reference proteome</keyword>
<evidence type="ECO:0000256" key="1">
    <source>
        <dbReference type="ARBA" id="ARBA00010990"/>
    </source>
</evidence>
<dbReference type="SUPFAM" id="SSF56214">
    <property type="entry name" value="4'-phosphopantetheinyl transferase"/>
    <property type="match status" value="2"/>
</dbReference>
<dbReference type="Gene3D" id="3.90.470.20">
    <property type="entry name" value="4'-phosphopantetheinyl transferase domain"/>
    <property type="match status" value="2"/>
</dbReference>
<dbReference type="EMBL" id="VDGV01000024">
    <property type="protein sequence ID" value="TNG92683.1"/>
    <property type="molecule type" value="Genomic_DNA"/>
</dbReference>
<sequence>MQTAVIWGNLAQMPTRVELQRYLPNSLLHAANSNNARRQQRRQCSILAHFLLAKLLEYFQQPLSLLQQIQRTPSGRPYFAAAPHIDFNISHSADWVAVVISVAEKSESAVAVAVDIESPQKTRNFNGLLRFYASQPEQDWFAAQPHAEAAFYRTWCLREAVLKSQGVGIVKLRSVIHRPDRLQIECVYAPQGKLFFTDELPFYLAYFLQQAGEQLPQILVWQNDINSANLTKQFIYQVNKDNI</sequence>
<dbReference type="GO" id="GO:0000287">
    <property type="term" value="F:magnesium ion binding"/>
    <property type="evidence" value="ECO:0007669"/>
    <property type="project" value="InterPro"/>
</dbReference>
<keyword evidence="2 4" id="KW-0808">Transferase</keyword>
<dbReference type="InterPro" id="IPR050559">
    <property type="entry name" value="P-Pant_transferase_sf"/>
</dbReference>
<dbReference type="PANTHER" id="PTHR12215">
    <property type="entry name" value="PHOSPHOPANTETHEINE TRANSFERASE"/>
    <property type="match status" value="1"/>
</dbReference>
<dbReference type="RefSeq" id="WP_132965549.1">
    <property type="nucleotide sequence ID" value="NZ_LEKL01000078.1"/>
</dbReference>